<feature type="region of interest" description="Disordered" evidence="1">
    <location>
        <begin position="305"/>
        <end position="328"/>
    </location>
</feature>
<sequence>MDPQEIIGKFQQSSLFQKLSDNQQKFTEQVLTAFLTAKNSTLANWQPKDVATILTGRFATDQDEPHNYYVATTPILTSFFKFAEAEALLDDSQAFIKVAKDTRSDMLALSSQKTDTAKKISDKKTKAVKAEVVAETPEAVGDQIDRWLDDLHKLPVVGNLTDTDRHYFDVIIDAASELMVLGLKREPETWDGELFAEAMFRRFVPILESDEKDQALFDQIPFALSELVKHLSSIKVLSNEQDLLEWIRKHHDALVHLYDQNFDDFYTNLTRAMRIAGVDTTKRAQVNAFTQFYLSQNKQEGQALYTSKIKPGQQPAFRKKGRRKKKRH</sequence>
<dbReference type="EMBL" id="BBJM01000007">
    <property type="protein sequence ID" value="GAK47462.1"/>
    <property type="molecule type" value="Genomic_DNA"/>
</dbReference>
<dbReference type="eggNOG" id="ENOG50309M3">
    <property type="taxonomic scope" value="Bacteria"/>
</dbReference>
<name>A0A081BHE4_9LACO</name>
<dbReference type="Proteomes" id="UP000028700">
    <property type="component" value="Unassembled WGS sequence"/>
</dbReference>
<evidence type="ECO:0000256" key="1">
    <source>
        <dbReference type="SAM" id="MobiDB-lite"/>
    </source>
</evidence>
<evidence type="ECO:0000313" key="3">
    <source>
        <dbReference type="Proteomes" id="UP000028700"/>
    </source>
</evidence>
<dbReference type="AlphaFoldDB" id="A0A081BHE4"/>
<feature type="compositionally biased region" description="Basic residues" evidence="1">
    <location>
        <begin position="317"/>
        <end position="328"/>
    </location>
</feature>
<organism evidence="2 3">
    <name type="scientific">Secundilactobacillus oryzae JCM 18671</name>
    <dbReference type="NCBI Taxonomy" id="1291743"/>
    <lineage>
        <taxon>Bacteria</taxon>
        <taxon>Bacillati</taxon>
        <taxon>Bacillota</taxon>
        <taxon>Bacilli</taxon>
        <taxon>Lactobacillales</taxon>
        <taxon>Lactobacillaceae</taxon>
        <taxon>Secundilactobacillus</taxon>
    </lineage>
</organism>
<keyword evidence="3" id="KW-1185">Reference proteome</keyword>
<evidence type="ECO:0000313" key="2">
    <source>
        <dbReference type="EMBL" id="GAK47462.1"/>
    </source>
</evidence>
<gene>
    <name evidence="2" type="ORF">LOSG293_070010</name>
</gene>
<comment type="caution">
    <text evidence="2">The sequence shown here is derived from an EMBL/GenBank/DDBJ whole genome shotgun (WGS) entry which is preliminary data.</text>
</comment>
<protein>
    <submittedName>
        <fullName evidence="2">Uncharacterized protein</fullName>
    </submittedName>
</protein>
<reference evidence="2" key="1">
    <citation type="journal article" date="2014" name="Genome Announc.">
        <title>Draft Genome Sequence of Lactobacillus oryzae Strain SG293T.</title>
        <authorList>
            <person name="Tanizawa Y."/>
            <person name="Fujisawa T."/>
            <person name="Mochizuki T."/>
            <person name="Kaminuma E."/>
            <person name="Nakamura Y."/>
            <person name="Tohno M."/>
        </authorList>
    </citation>
    <scope>NUCLEOTIDE SEQUENCE [LARGE SCALE GENOMIC DNA]</scope>
    <source>
        <strain evidence="2">SG293</strain>
    </source>
</reference>
<accession>A0A081BHE4</accession>
<dbReference type="RefSeq" id="WP_051907177.1">
    <property type="nucleotide sequence ID" value="NZ_BBJM01000007.1"/>
</dbReference>
<dbReference type="OrthoDB" id="2315767at2"/>
<proteinExistence type="predicted"/>